<accession>A0ABV7PGK1</accession>
<name>A0ABV7PGK1_9BURK</name>
<dbReference type="EMBL" id="JBHRVV010000001">
    <property type="protein sequence ID" value="MFC3458299.1"/>
    <property type="molecule type" value="Genomic_DNA"/>
</dbReference>
<sequence>MGLADLLFRRAAHPRFAAFGRRFEPDRRWLVPASRAGDVALAALRGDAALIAFLGTWPGVSFNRGVYRSLAPAEIAAYAARVAAAWPAYAQRICPFAYDWLNRIYCVDFDAVADGAPTLVMFSHLNDLVVDIPMNLEEFHNTALVAHYDSALEAPLFGRFLAATGKRRLERQACAGMALPLFMGGEYEVDNMKPTDVEVDWHVTAQLLCQARALQPGAVIGRVSVATS</sequence>
<protein>
    <recommendedName>
        <fullName evidence="3">DUF1851 domain-containing protein</fullName>
    </recommendedName>
</protein>
<dbReference type="Proteomes" id="UP001595665">
    <property type="component" value="Unassembled WGS sequence"/>
</dbReference>
<organism evidence="1 2">
    <name type="scientific">Massilia haematophila</name>
    <dbReference type="NCBI Taxonomy" id="457923"/>
    <lineage>
        <taxon>Bacteria</taxon>
        <taxon>Pseudomonadati</taxon>
        <taxon>Pseudomonadota</taxon>
        <taxon>Betaproteobacteria</taxon>
        <taxon>Burkholderiales</taxon>
        <taxon>Oxalobacteraceae</taxon>
        <taxon>Telluria group</taxon>
        <taxon>Massilia</taxon>
    </lineage>
</organism>
<dbReference type="RefSeq" id="WP_379734768.1">
    <property type="nucleotide sequence ID" value="NZ_JBHRVV010000001.1"/>
</dbReference>
<keyword evidence="2" id="KW-1185">Reference proteome</keyword>
<gene>
    <name evidence="1" type="ORF">ACFOPH_08575</name>
</gene>
<reference evidence="2" key="1">
    <citation type="journal article" date="2019" name="Int. J. Syst. Evol. Microbiol.">
        <title>The Global Catalogue of Microorganisms (GCM) 10K type strain sequencing project: providing services to taxonomists for standard genome sequencing and annotation.</title>
        <authorList>
            <consortium name="The Broad Institute Genomics Platform"/>
            <consortium name="The Broad Institute Genome Sequencing Center for Infectious Disease"/>
            <person name="Wu L."/>
            <person name="Ma J."/>
        </authorList>
    </citation>
    <scope>NUCLEOTIDE SEQUENCE [LARGE SCALE GENOMIC DNA]</scope>
    <source>
        <strain evidence="2">CCM 7480</strain>
    </source>
</reference>
<evidence type="ECO:0000313" key="1">
    <source>
        <dbReference type="EMBL" id="MFC3458299.1"/>
    </source>
</evidence>
<proteinExistence type="predicted"/>
<evidence type="ECO:0008006" key="3">
    <source>
        <dbReference type="Google" id="ProtNLM"/>
    </source>
</evidence>
<comment type="caution">
    <text evidence="1">The sequence shown here is derived from an EMBL/GenBank/DDBJ whole genome shotgun (WGS) entry which is preliminary data.</text>
</comment>
<evidence type="ECO:0000313" key="2">
    <source>
        <dbReference type="Proteomes" id="UP001595665"/>
    </source>
</evidence>